<dbReference type="PROSITE" id="PS50102">
    <property type="entry name" value="RRM"/>
    <property type="match status" value="1"/>
</dbReference>
<dbReference type="AlphaFoldDB" id="A0A813GS59"/>
<keyword evidence="6" id="KW-1185">Reference proteome</keyword>
<dbReference type="GO" id="GO:0003723">
    <property type="term" value="F:RNA binding"/>
    <property type="evidence" value="ECO:0007669"/>
    <property type="project" value="UniProtKB-UniRule"/>
</dbReference>
<dbReference type="OrthoDB" id="10640867at2759"/>
<dbReference type="SUPFAM" id="SSF54928">
    <property type="entry name" value="RNA-binding domain, RBD"/>
    <property type="match status" value="1"/>
</dbReference>
<feature type="coiled-coil region" evidence="2">
    <location>
        <begin position="333"/>
        <end position="360"/>
    </location>
</feature>
<dbReference type="InterPro" id="IPR007201">
    <property type="entry name" value="Mei2-like_Rrm_C"/>
</dbReference>
<reference evidence="5" key="1">
    <citation type="submission" date="2021-02" db="EMBL/GenBank/DDBJ databases">
        <authorList>
            <person name="Dougan E. K."/>
            <person name="Rhodes N."/>
            <person name="Thang M."/>
            <person name="Chan C."/>
        </authorList>
    </citation>
    <scope>NUCLEOTIDE SEQUENCE</scope>
</reference>
<keyword evidence="2" id="KW-0175">Coiled coil</keyword>
<sequence length="1209" mass="132539">MKAREAGHATLQERLGSVEHFIGDSADKHSQEIAAAHVMLDTANSRIAQEHAAREAHSAAVENLRKAHGVLSGEKQALEKSHATLAERLDFLEKALGDSADKQAREIESVKTAHQKIVVEAKARDATQTTAVDRITQLQREKQDLHARHSSLGERVDYIEKLIGENADKHMQEIENIRSSHGKKLAEVENIGKINIKHANLEERMEYLEHALGDSSDKHAQAIANAHAQIEVVHSKFVEERSARESHSSQIREHLGGEVNARESHSASIEERLKFIEKTIGENADHQMKLHEEHKEHKENHGKVMLEVKARDERHATLADRLRFLEEAVGDSADKHMKELSEAKQKMEQLHGKLGDEKAAREAQHGSVRELVNKEQEARDNHHASLAKRIDTLEDLVGGNADKHLVELEAHKGAHGKLLSELKAKDAHQVTVQERLSFLEKALGDSAEKHSKELAEAHSKLDQVHQRLGSVEKHGDSIKDLKKAQSDVSSQKTHLEAQHSSLRERVDYLESSLGDSADRHSKALNEVRSAHSKLANDAKSQQAGHTGLAERLSFVEKVIGDSAEKHAQELAAAHAKIDSMHGRVSTVEAQGTHIDALKKAHTSGVNEKAMRDVHTADVGERLDYVEKVLGDSVDRHNQELSVAHQKLDALQNRLGDERQARDSHYARENDVLVREKHAREVGDTTKYSGNLSNRFENGSLGYLEAYLGEPSSDSQTSESAVMTQTSPDPSEVRPETMEPSKKPLGKNRLKYAGGDTPGARHLHSCKSPPDLPEKTTEQLLQLLCPDFPFQQTVGATEVVPPPMPASCGDLGTLGLLAPDPAMVGGGITGLLAADPAIVGVGISGLLAADPAIVGVGVACLPQVLPSWDFWSPYGVPLPMPSMTMELQAAWAAALQASWPCLPAYLPGIDADTPAVEPLDPEAHTRETLLAALNHNTPAQGASDSSHAEEEFPVCGPGPLFCEQFQLSLAKETEQQPEQAPDEARESCASTEAGELGMNGAAEPFVPGEHLLGPTDELAWCKAVQELQAFFLTSPDHLLASMWTGEQSVNSSSDPEPSLAAIPGSSAMRELPEGSTTLVIRNIPRRYTQDALVAEFIPDGSFDFVYQPYSFTNARTMGYAFINFRTHAAALEFQRSWHRTFLQDHGRTKHLDVAAADAQGLEVNLLQLNAKSVARLMRVGRLPLFFDEAGHRLDALKELGRRGIIPLRFY</sequence>
<dbReference type="Proteomes" id="UP000654075">
    <property type="component" value="Unassembled WGS sequence"/>
</dbReference>
<dbReference type="SMART" id="SM00360">
    <property type="entry name" value="RRM"/>
    <property type="match status" value="1"/>
</dbReference>
<feature type="region of interest" description="Disordered" evidence="3">
    <location>
        <begin position="471"/>
        <end position="503"/>
    </location>
</feature>
<protein>
    <recommendedName>
        <fullName evidence="4">RRM domain-containing protein</fullName>
    </recommendedName>
</protein>
<evidence type="ECO:0000259" key="4">
    <source>
        <dbReference type="PROSITE" id="PS50102"/>
    </source>
</evidence>
<comment type="caution">
    <text evidence="5">The sequence shown here is derived from an EMBL/GenBank/DDBJ whole genome shotgun (WGS) entry which is preliminary data.</text>
</comment>
<feature type="compositionally biased region" description="Basic and acidic residues" evidence="3">
    <location>
        <begin position="471"/>
        <end position="485"/>
    </location>
</feature>
<evidence type="ECO:0000256" key="3">
    <source>
        <dbReference type="SAM" id="MobiDB-lite"/>
    </source>
</evidence>
<dbReference type="InterPro" id="IPR000504">
    <property type="entry name" value="RRM_dom"/>
</dbReference>
<name>A0A813GS59_POLGL</name>
<evidence type="ECO:0000256" key="2">
    <source>
        <dbReference type="SAM" id="Coils"/>
    </source>
</evidence>
<dbReference type="InterPro" id="IPR035979">
    <property type="entry name" value="RBD_domain_sf"/>
</dbReference>
<organism evidence="5 6">
    <name type="scientific">Polarella glacialis</name>
    <name type="common">Dinoflagellate</name>
    <dbReference type="NCBI Taxonomy" id="89957"/>
    <lineage>
        <taxon>Eukaryota</taxon>
        <taxon>Sar</taxon>
        <taxon>Alveolata</taxon>
        <taxon>Dinophyceae</taxon>
        <taxon>Suessiales</taxon>
        <taxon>Suessiaceae</taxon>
        <taxon>Polarella</taxon>
    </lineage>
</organism>
<feature type="domain" description="RRM" evidence="4">
    <location>
        <begin position="1075"/>
        <end position="1155"/>
    </location>
</feature>
<dbReference type="Pfam" id="PF04059">
    <property type="entry name" value="RRM_2"/>
    <property type="match status" value="1"/>
</dbReference>
<proteinExistence type="predicted"/>
<evidence type="ECO:0000313" key="6">
    <source>
        <dbReference type="Proteomes" id="UP000654075"/>
    </source>
</evidence>
<dbReference type="Gene3D" id="3.30.70.330">
    <property type="match status" value="1"/>
</dbReference>
<dbReference type="EMBL" id="CAJNNV010029282">
    <property type="protein sequence ID" value="CAE8627855.1"/>
    <property type="molecule type" value="Genomic_DNA"/>
</dbReference>
<gene>
    <name evidence="5" type="ORF">PGLA1383_LOCUS44572</name>
</gene>
<feature type="compositionally biased region" description="Basic and acidic residues" evidence="3">
    <location>
        <begin position="730"/>
        <end position="741"/>
    </location>
</feature>
<keyword evidence="1" id="KW-0694">RNA-binding</keyword>
<dbReference type="InterPro" id="IPR012677">
    <property type="entry name" value="Nucleotide-bd_a/b_plait_sf"/>
</dbReference>
<accession>A0A813GS59</accession>
<evidence type="ECO:0000313" key="5">
    <source>
        <dbReference type="EMBL" id="CAE8627855.1"/>
    </source>
</evidence>
<feature type="compositionally biased region" description="Polar residues" evidence="3">
    <location>
        <begin position="711"/>
        <end position="728"/>
    </location>
</feature>
<evidence type="ECO:0000256" key="1">
    <source>
        <dbReference type="PROSITE-ProRule" id="PRU00176"/>
    </source>
</evidence>
<feature type="compositionally biased region" description="Basic and acidic residues" evidence="3">
    <location>
        <begin position="493"/>
        <end position="503"/>
    </location>
</feature>
<feature type="region of interest" description="Disordered" evidence="3">
    <location>
        <begin position="707"/>
        <end position="747"/>
    </location>
</feature>